<dbReference type="RefSeq" id="WP_033101545.1">
    <property type="nucleotide sequence ID" value="NZ_JACEIP010000018.1"/>
</dbReference>
<accession>A0A7W1XBE8</accession>
<dbReference type="EMBL" id="JACEIP010000018">
    <property type="protein sequence ID" value="MBA4543573.1"/>
    <property type="molecule type" value="Genomic_DNA"/>
</dbReference>
<keyword evidence="3" id="KW-1185">Reference proteome</keyword>
<keyword evidence="1" id="KW-0175">Coiled coil</keyword>
<reference evidence="2 3" key="1">
    <citation type="submission" date="2020-07" db="EMBL/GenBank/DDBJ databases">
        <authorList>
            <person name="Feng H."/>
        </authorList>
    </citation>
    <scope>NUCLEOTIDE SEQUENCE [LARGE SCALE GENOMIC DNA]</scope>
    <source>
        <strain evidence="3">s-11</strain>
    </source>
</reference>
<proteinExistence type="predicted"/>
<dbReference type="OrthoDB" id="9803554at2"/>
<protein>
    <submittedName>
        <fullName evidence="2">Uncharacterized protein</fullName>
    </submittedName>
</protein>
<dbReference type="AlphaFoldDB" id="A0A7W1XBE8"/>
<evidence type="ECO:0000256" key="1">
    <source>
        <dbReference type="SAM" id="Coils"/>
    </source>
</evidence>
<name>A0A7W1XBE8_9BACL</name>
<sequence>MSLKRKAVTALVPILLVAVPGIYIFTHPESFTPGQLKKFDLNGMLKEINEKTKTLGLLNKDIYNGLLQLDEQSGKTQTVSQELIEVNQGVRKQGTTLEEIRRVTGQQVTLSQNLNRLSKQLSTQMELISNSGQKQVDQAADLKSVTTSTRSKLAEVLKQNDLLEQKLKQAADKAEKVNRSMP</sequence>
<evidence type="ECO:0000313" key="3">
    <source>
        <dbReference type="Proteomes" id="UP000530514"/>
    </source>
</evidence>
<feature type="coiled-coil region" evidence="1">
    <location>
        <begin position="153"/>
        <end position="180"/>
    </location>
</feature>
<evidence type="ECO:0000313" key="2">
    <source>
        <dbReference type="EMBL" id="MBA4543573.1"/>
    </source>
</evidence>
<gene>
    <name evidence="2" type="ORF">H1164_11780</name>
</gene>
<comment type="caution">
    <text evidence="2">The sequence shown here is derived from an EMBL/GenBank/DDBJ whole genome shotgun (WGS) entry which is preliminary data.</text>
</comment>
<dbReference type="Proteomes" id="UP000530514">
    <property type="component" value="Unassembled WGS sequence"/>
</dbReference>
<organism evidence="2 3">
    <name type="scientific">Thermoactinomyces daqus</name>
    <dbReference type="NCBI Taxonomy" id="1329516"/>
    <lineage>
        <taxon>Bacteria</taxon>
        <taxon>Bacillati</taxon>
        <taxon>Bacillota</taxon>
        <taxon>Bacilli</taxon>
        <taxon>Bacillales</taxon>
        <taxon>Thermoactinomycetaceae</taxon>
        <taxon>Thermoactinomyces</taxon>
    </lineage>
</organism>